<feature type="compositionally biased region" description="Basic and acidic residues" evidence="17">
    <location>
        <begin position="279"/>
        <end position="290"/>
    </location>
</feature>
<feature type="compositionally biased region" description="Low complexity" evidence="17">
    <location>
        <begin position="498"/>
        <end position="508"/>
    </location>
</feature>
<feature type="compositionally biased region" description="Basic residues" evidence="17">
    <location>
        <begin position="361"/>
        <end position="370"/>
    </location>
</feature>
<keyword evidence="6" id="KW-0833">Ubl conjugation pathway</keyword>
<dbReference type="Proteomes" id="UP000198323">
    <property type="component" value="Unassembled WGS sequence"/>
</dbReference>
<dbReference type="GO" id="GO:0008270">
    <property type="term" value="F:zinc ion binding"/>
    <property type="evidence" value="ECO:0007669"/>
    <property type="project" value="UniProtKB-KW"/>
</dbReference>
<name>A0A226MVQ7_CALSU</name>
<dbReference type="CDD" id="cd16574">
    <property type="entry name" value="RING-HC_Topors"/>
    <property type="match status" value="1"/>
</dbReference>
<feature type="compositionally biased region" description="Basic residues" evidence="17">
    <location>
        <begin position="410"/>
        <end position="423"/>
    </location>
</feature>
<comment type="caution">
    <text evidence="19">The sequence shown here is derived from an EMBL/GenBank/DDBJ whole genome shotgun (WGS) entry which is preliminary data.</text>
</comment>
<feature type="compositionally biased region" description="Polar residues" evidence="17">
    <location>
        <begin position="265"/>
        <end position="278"/>
    </location>
</feature>
<evidence type="ECO:0000256" key="14">
    <source>
        <dbReference type="ARBA" id="ARBA00079184"/>
    </source>
</evidence>
<accession>A0A226MVQ7</accession>
<evidence type="ECO:0000256" key="3">
    <source>
        <dbReference type="ARBA" id="ARBA00022679"/>
    </source>
</evidence>
<evidence type="ECO:0000256" key="12">
    <source>
        <dbReference type="ARBA" id="ARBA00076940"/>
    </source>
</evidence>
<proteinExistence type="predicted"/>
<feature type="compositionally biased region" description="Polar residues" evidence="17">
    <location>
        <begin position="112"/>
        <end position="130"/>
    </location>
</feature>
<feature type="compositionally biased region" description="Basic residues" evidence="17">
    <location>
        <begin position="514"/>
        <end position="526"/>
    </location>
</feature>
<dbReference type="SMART" id="SM00184">
    <property type="entry name" value="RING"/>
    <property type="match status" value="1"/>
</dbReference>
<reference evidence="19 20" key="1">
    <citation type="submission" date="2016-07" db="EMBL/GenBank/DDBJ databases">
        <title>Disparate Historic Effective Population Sizes Predicted by Modern Levels of Genome Diversity for the Scaled Quail (Callipepla squamata) and the Northern Bobwhite (Colinus virginianus): Inferences from First and Second Generation Draft Genome Assemblies for Sympatric New World Quail.</title>
        <authorList>
            <person name="Oldeschulte D.L."/>
            <person name="Halley Y.A."/>
            <person name="Bhattarai E.K."/>
            <person name="Brashear W.A."/>
            <person name="Hill J."/>
            <person name="Metz R.P."/>
            <person name="Johnson C.D."/>
            <person name="Rollins D."/>
            <person name="Peterson M.J."/>
            <person name="Bickhart D.M."/>
            <person name="Decker J.E."/>
            <person name="Seabury C.M."/>
        </authorList>
    </citation>
    <scope>NUCLEOTIDE SEQUENCE [LARGE SCALE GENOMIC DNA]</scope>
    <source>
        <strain evidence="19 20">Texas</strain>
        <tissue evidence="19">Leg muscle</tissue>
    </source>
</reference>
<dbReference type="InterPro" id="IPR013083">
    <property type="entry name" value="Znf_RING/FYVE/PHD"/>
</dbReference>
<evidence type="ECO:0000256" key="4">
    <source>
        <dbReference type="ARBA" id="ARBA00022723"/>
    </source>
</evidence>
<feature type="compositionally biased region" description="Basic and acidic residues" evidence="17">
    <location>
        <begin position="568"/>
        <end position="586"/>
    </location>
</feature>
<feature type="compositionally biased region" description="Basic and acidic residues" evidence="17">
    <location>
        <begin position="548"/>
        <end position="557"/>
    </location>
</feature>
<dbReference type="GO" id="GO:0032391">
    <property type="term" value="C:photoreceptor connecting cilium"/>
    <property type="evidence" value="ECO:0007669"/>
    <property type="project" value="UniProtKB-ARBA"/>
</dbReference>
<evidence type="ECO:0000256" key="11">
    <source>
        <dbReference type="ARBA" id="ARBA00076856"/>
    </source>
</evidence>
<evidence type="ECO:0000256" key="15">
    <source>
        <dbReference type="ARBA" id="ARBA00082108"/>
    </source>
</evidence>
<protein>
    <recommendedName>
        <fullName evidence="10">E3 ubiquitin-protein ligase Topors</fullName>
        <ecNumber evidence="2">2.3.2.27</ecNumber>
    </recommendedName>
    <alternativeName>
        <fullName evidence="11">RING-type E3 ubiquitin transferase Topors</fullName>
    </alternativeName>
    <alternativeName>
        <fullName evidence="13">SUMO1-protein E3 ligase Topors</fullName>
    </alternativeName>
    <alternativeName>
        <fullName evidence="12">Topoisomerase I-binding RING finger protein</fullName>
    </alternativeName>
    <alternativeName>
        <fullName evidence="14">Topoisomerase I-binding arginine/serine-rich protein</fullName>
    </alternativeName>
    <alternativeName>
        <fullName evidence="15">Tumor suppressor p53-binding protein 3</fullName>
    </alternativeName>
</protein>
<evidence type="ECO:0000256" key="5">
    <source>
        <dbReference type="ARBA" id="ARBA00022771"/>
    </source>
</evidence>
<evidence type="ECO:0000256" key="2">
    <source>
        <dbReference type="ARBA" id="ARBA00012483"/>
    </source>
</evidence>
<dbReference type="GO" id="GO:0008630">
    <property type="term" value="P:intrinsic apoptotic signaling pathway in response to DNA damage"/>
    <property type="evidence" value="ECO:0007669"/>
    <property type="project" value="UniProtKB-ARBA"/>
</dbReference>
<dbReference type="Gene3D" id="3.30.40.10">
    <property type="entry name" value="Zinc/RING finger domain, C3HC4 (zinc finger)"/>
    <property type="match status" value="1"/>
</dbReference>
<dbReference type="PROSITE" id="PS50089">
    <property type="entry name" value="ZF_RING_2"/>
    <property type="match status" value="1"/>
</dbReference>
<dbReference type="EC" id="2.3.2.27" evidence="2"/>
<dbReference type="PROSITE" id="PS00518">
    <property type="entry name" value="ZF_RING_1"/>
    <property type="match status" value="1"/>
</dbReference>
<evidence type="ECO:0000256" key="8">
    <source>
        <dbReference type="ARBA" id="ARBA00023015"/>
    </source>
</evidence>
<feature type="compositionally biased region" description="Basic and acidic residues" evidence="17">
    <location>
        <begin position="394"/>
        <end position="409"/>
    </location>
</feature>
<feature type="region of interest" description="Disordered" evidence="17">
    <location>
        <begin position="218"/>
        <end position="586"/>
    </location>
</feature>
<dbReference type="GO" id="GO:0061630">
    <property type="term" value="F:ubiquitin protein ligase activity"/>
    <property type="evidence" value="ECO:0007669"/>
    <property type="project" value="UniProtKB-EC"/>
</dbReference>
<keyword evidence="9" id="KW-0804">Transcription</keyword>
<dbReference type="PANTHER" id="PTHR46077:SF1">
    <property type="entry name" value="TOP1 BINDING ARGININE_SERINE RICH PROTEIN, E3 UBIQUITIN LIGASE"/>
    <property type="match status" value="1"/>
</dbReference>
<dbReference type="GO" id="GO:0006513">
    <property type="term" value="P:protein monoubiquitination"/>
    <property type="evidence" value="ECO:0007669"/>
    <property type="project" value="TreeGrafter"/>
</dbReference>
<comment type="catalytic activity">
    <reaction evidence="1">
        <text>S-ubiquitinyl-[E2 ubiquitin-conjugating enzyme]-L-cysteine + [acceptor protein]-L-lysine = [E2 ubiquitin-conjugating enzyme]-L-cysteine + N(6)-ubiquitinyl-[acceptor protein]-L-lysine.</text>
        <dbReference type="EC" id="2.3.2.27"/>
    </reaction>
</comment>
<dbReference type="AlphaFoldDB" id="A0A226MVQ7"/>
<evidence type="ECO:0000256" key="6">
    <source>
        <dbReference type="ARBA" id="ARBA00022786"/>
    </source>
</evidence>
<evidence type="ECO:0000313" key="19">
    <source>
        <dbReference type="EMBL" id="OXB59089.1"/>
    </source>
</evidence>
<keyword evidence="4" id="KW-0479">Metal-binding</keyword>
<dbReference type="InterPro" id="IPR001841">
    <property type="entry name" value="Znf_RING"/>
</dbReference>
<evidence type="ECO:0000256" key="7">
    <source>
        <dbReference type="ARBA" id="ARBA00022833"/>
    </source>
</evidence>
<feature type="compositionally biased region" description="Basic and acidic residues" evidence="17">
    <location>
        <begin position="481"/>
        <end position="492"/>
    </location>
</feature>
<dbReference type="SUPFAM" id="SSF57850">
    <property type="entry name" value="RING/U-box"/>
    <property type="match status" value="1"/>
</dbReference>
<evidence type="ECO:0000256" key="17">
    <source>
        <dbReference type="SAM" id="MobiDB-lite"/>
    </source>
</evidence>
<dbReference type="GO" id="GO:0000209">
    <property type="term" value="P:protein polyubiquitination"/>
    <property type="evidence" value="ECO:0007669"/>
    <property type="project" value="TreeGrafter"/>
</dbReference>
<dbReference type="OrthoDB" id="9218395at2759"/>
<keyword evidence="3" id="KW-0808">Transferase</keyword>
<dbReference type="Pfam" id="PF13923">
    <property type="entry name" value="zf-C3HC4_2"/>
    <property type="match status" value="1"/>
</dbReference>
<keyword evidence="7" id="KW-0862">Zinc</keyword>
<dbReference type="PANTHER" id="PTHR46077">
    <property type="entry name" value="E3 UBIQUITIN-PROTEIN LIGASE TOPORS"/>
    <property type="match status" value="1"/>
</dbReference>
<feature type="compositionally biased region" description="Low complexity" evidence="17">
    <location>
        <begin position="134"/>
        <end position="143"/>
    </location>
</feature>
<feature type="compositionally biased region" description="Low complexity" evidence="17">
    <location>
        <begin position="374"/>
        <end position="393"/>
    </location>
</feature>
<dbReference type="InterPro" id="IPR017907">
    <property type="entry name" value="Znf_RING_CS"/>
</dbReference>
<sequence>MPTVPGDTFSDTTCPICMDSFDNVAYLGYCWHRFCFPCIQKWSQTSVECPLCKQPFSSIFHSVHAEDDFQEYKVRPLEEDALSSSESSTTTAPHSAWDLDRDDLHDNDDDLTPSQDEGSGSDPTDSTTCHGSERSSSLSGDDQSPSDDETPGPSSFISTTSLWVSSEHSHGTCACMRTTMHSQFHDSDSSSSDSSLEHRGPGLCINFCAKGSLSMLFSDSEDSSEEEKGEDEKEEESDLCCSWSDDESSRASSPPSPLYKDHGSCCQSPLSSAVNRTISTDEQKNQEKVTDPSPNDSVWSLPPGMEDICSSRRQKLFRKTGTLQACPQDSDDGHDHRPRRERHSEQQLKRRRSRSRDGNKRPSKRSRRARPRDASLSLASQRDSRSSESTTSRDSSRSRSPHEGHDQRKSSRRHSDRRYRRACYCRGCKGHYPSYHHKTARDGSSCSKGTESPHHRSGETADPEFGTQSPTQTTDLQSHSGLRERQDSCYERRRSRSRSSTTSSSSSGETDRTRSKKPRGKRKYKPRHLEKAEEGSTALQGQNGLKRTFREGSHTDEQASSGTPPKKKKEETSEQGESDKEKKQAP</sequence>
<keyword evidence="8" id="KW-0805">Transcription regulation</keyword>
<gene>
    <name evidence="19" type="ORF">ASZ78_002640</name>
</gene>
<evidence type="ECO:0000256" key="9">
    <source>
        <dbReference type="ARBA" id="ARBA00023163"/>
    </source>
</evidence>
<feature type="compositionally biased region" description="Polar residues" evidence="17">
    <location>
        <begin position="466"/>
        <end position="480"/>
    </location>
</feature>
<dbReference type="InterPro" id="IPR058746">
    <property type="entry name" value="Znf_RING-type_Topors"/>
</dbReference>
<feature type="region of interest" description="Disordered" evidence="17">
    <location>
        <begin position="78"/>
        <end position="158"/>
    </location>
</feature>
<evidence type="ECO:0000256" key="16">
    <source>
        <dbReference type="PROSITE-ProRule" id="PRU00175"/>
    </source>
</evidence>
<evidence type="ECO:0000256" key="10">
    <source>
        <dbReference type="ARBA" id="ARBA00071236"/>
    </source>
</evidence>
<keyword evidence="20" id="KW-1185">Reference proteome</keyword>
<evidence type="ECO:0000256" key="13">
    <source>
        <dbReference type="ARBA" id="ARBA00079040"/>
    </source>
</evidence>
<feature type="compositionally biased region" description="Low complexity" evidence="17">
    <location>
        <begin position="82"/>
        <end position="96"/>
    </location>
</feature>
<feature type="domain" description="RING-type" evidence="18">
    <location>
        <begin position="14"/>
        <end position="53"/>
    </location>
</feature>
<dbReference type="EMBL" id="MCFN01000419">
    <property type="protein sequence ID" value="OXB59089.1"/>
    <property type="molecule type" value="Genomic_DNA"/>
</dbReference>
<evidence type="ECO:0000313" key="20">
    <source>
        <dbReference type="Proteomes" id="UP000198323"/>
    </source>
</evidence>
<feature type="compositionally biased region" description="Acidic residues" evidence="17">
    <location>
        <begin position="219"/>
        <end position="238"/>
    </location>
</feature>
<evidence type="ECO:0000259" key="18">
    <source>
        <dbReference type="PROSITE" id="PS50089"/>
    </source>
</evidence>
<evidence type="ECO:0000256" key="1">
    <source>
        <dbReference type="ARBA" id="ARBA00000900"/>
    </source>
</evidence>
<organism evidence="19 20">
    <name type="scientific">Callipepla squamata</name>
    <name type="common">Scaled quail</name>
    <dbReference type="NCBI Taxonomy" id="9009"/>
    <lineage>
        <taxon>Eukaryota</taxon>
        <taxon>Metazoa</taxon>
        <taxon>Chordata</taxon>
        <taxon>Craniata</taxon>
        <taxon>Vertebrata</taxon>
        <taxon>Euteleostomi</taxon>
        <taxon>Archelosauria</taxon>
        <taxon>Archosauria</taxon>
        <taxon>Dinosauria</taxon>
        <taxon>Saurischia</taxon>
        <taxon>Theropoda</taxon>
        <taxon>Coelurosauria</taxon>
        <taxon>Aves</taxon>
        <taxon>Neognathae</taxon>
        <taxon>Galloanserae</taxon>
        <taxon>Galliformes</taxon>
        <taxon>Odontophoridae</taxon>
        <taxon>Callipepla</taxon>
    </lineage>
</organism>
<keyword evidence="5 16" id="KW-0863">Zinc-finger</keyword>
<dbReference type="FunFam" id="3.30.40.10:FF:000136">
    <property type="entry name" value="E3 ubiquitin-protein ligase Topors"/>
    <property type="match status" value="1"/>
</dbReference>
<dbReference type="STRING" id="9009.A0A226MVQ7"/>